<dbReference type="Proteomes" id="UP000245168">
    <property type="component" value="Unassembled WGS sequence"/>
</dbReference>
<dbReference type="PANTHER" id="PTHR43585:SF2">
    <property type="entry name" value="ATP-GRASP ENZYME FSQD"/>
    <property type="match status" value="1"/>
</dbReference>
<evidence type="ECO:0000256" key="4">
    <source>
        <dbReference type="PROSITE-ProRule" id="PRU00409"/>
    </source>
</evidence>
<dbReference type="GO" id="GO:0046872">
    <property type="term" value="F:metal ion binding"/>
    <property type="evidence" value="ECO:0007669"/>
    <property type="project" value="InterPro"/>
</dbReference>
<dbReference type="InterPro" id="IPR052032">
    <property type="entry name" value="ATP-dep_AA_Ligase"/>
</dbReference>
<dbReference type="PROSITE" id="PS00867">
    <property type="entry name" value="CPSASE_2"/>
    <property type="match status" value="1"/>
</dbReference>
<feature type="domain" description="ATP-grasp" evidence="5">
    <location>
        <begin position="106"/>
        <end position="323"/>
    </location>
</feature>
<evidence type="ECO:0000313" key="7">
    <source>
        <dbReference type="Proteomes" id="UP000245168"/>
    </source>
</evidence>
<reference evidence="7" key="1">
    <citation type="submission" date="2018-05" db="EMBL/GenBank/DDBJ databases">
        <authorList>
            <person name="Liu B.-T."/>
        </authorList>
    </citation>
    <scope>NUCLEOTIDE SEQUENCE [LARGE SCALE GENOMIC DNA]</scope>
    <source>
        <strain evidence="7">WD6-1</strain>
    </source>
</reference>
<keyword evidence="7" id="KW-1185">Reference proteome</keyword>
<dbReference type="InterPro" id="IPR011761">
    <property type="entry name" value="ATP-grasp"/>
</dbReference>
<sequence length="431" mass="48589">MTRNIFVIGLEAFNLALLEKVRRADEYAFHGLLDFHAVAQDPDARVDDLLAQAFAQLDAFPGSIDAVVGYWDFPTILMAPIIRSRYGLPGPSLESVLGCEHKYWARRLQKETAPEMVPDFALVDPFADDAADRPPLPYPFWIKPVKAHSSMLGYRVDGPDEYRDALAGTRDGIERFAVNLNQIMARADLPAELTAADGWHCIAETIISAGRQCTLEGYVFHGEPHVYGVIDSIRGPNRISFARYQYPSTLPGSVQRRMVEATKRFITRTGLDDSPFNIEFYWNSRTDRLSVLEINARISKSHSPLFEKVEGVPHKEVMIDVALGRRPEFPLGQGAWRHAAKFMLRRYDCDDEDVVVAAPSDAELRAIEADFPGCDIELHVSEGMRLKDLHFQDSYSHELADIFVGANSQRAMMETYRAITDRLDIRIETPS</sequence>
<comment type="caution">
    <text evidence="6">The sequence shown here is derived from an EMBL/GenBank/DDBJ whole genome shotgun (WGS) entry which is preliminary data.</text>
</comment>
<dbReference type="GO" id="GO:0005524">
    <property type="term" value="F:ATP binding"/>
    <property type="evidence" value="ECO:0007669"/>
    <property type="project" value="UniProtKB-UniRule"/>
</dbReference>
<evidence type="ECO:0000313" key="6">
    <source>
        <dbReference type="EMBL" id="PWE18611.1"/>
    </source>
</evidence>
<protein>
    <submittedName>
        <fullName evidence="6">D-alanine--D-alanine ligase</fullName>
    </submittedName>
</protein>
<keyword evidence="3 4" id="KW-0067">ATP-binding</keyword>
<dbReference type="InterPro" id="IPR005479">
    <property type="entry name" value="CPAse_ATP-bd"/>
</dbReference>
<dbReference type="EMBL" id="QEXV01000001">
    <property type="protein sequence ID" value="PWE18611.1"/>
    <property type="molecule type" value="Genomic_DNA"/>
</dbReference>
<evidence type="ECO:0000256" key="2">
    <source>
        <dbReference type="ARBA" id="ARBA00022741"/>
    </source>
</evidence>
<dbReference type="PROSITE" id="PS50975">
    <property type="entry name" value="ATP_GRASP"/>
    <property type="match status" value="1"/>
</dbReference>
<dbReference type="PANTHER" id="PTHR43585">
    <property type="entry name" value="FUMIPYRROLE BIOSYNTHESIS PROTEIN C"/>
    <property type="match status" value="1"/>
</dbReference>
<dbReference type="Pfam" id="PF13535">
    <property type="entry name" value="ATP-grasp_4"/>
    <property type="match status" value="1"/>
</dbReference>
<keyword evidence="1 6" id="KW-0436">Ligase</keyword>
<evidence type="ECO:0000256" key="1">
    <source>
        <dbReference type="ARBA" id="ARBA00022598"/>
    </source>
</evidence>
<gene>
    <name evidence="6" type="ORF">DDZ18_03130</name>
</gene>
<evidence type="ECO:0000259" key="5">
    <source>
        <dbReference type="PROSITE" id="PS50975"/>
    </source>
</evidence>
<dbReference type="SUPFAM" id="SSF56059">
    <property type="entry name" value="Glutathione synthetase ATP-binding domain-like"/>
    <property type="match status" value="1"/>
</dbReference>
<accession>A0A2U2BX62</accession>
<name>A0A2U2BX62_9PROT</name>
<organism evidence="6 7">
    <name type="scientific">Marinicauda salina</name>
    <dbReference type="NCBI Taxonomy" id="2135793"/>
    <lineage>
        <taxon>Bacteria</taxon>
        <taxon>Pseudomonadati</taxon>
        <taxon>Pseudomonadota</taxon>
        <taxon>Alphaproteobacteria</taxon>
        <taxon>Maricaulales</taxon>
        <taxon>Maricaulaceae</taxon>
        <taxon>Marinicauda</taxon>
    </lineage>
</organism>
<dbReference type="GO" id="GO:0016874">
    <property type="term" value="F:ligase activity"/>
    <property type="evidence" value="ECO:0007669"/>
    <property type="project" value="UniProtKB-KW"/>
</dbReference>
<evidence type="ECO:0000256" key="3">
    <source>
        <dbReference type="ARBA" id="ARBA00022840"/>
    </source>
</evidence>
<dbReference type="RefSeq" id="WP_109251885.1">
    <property type="nucleotide sequence ID" value="NZ_QEXV01000001.1"/>
</dbReference>
<keyword evidence="2 4" id="KW-0547">Nucleotide-binding</keyword>
<dbReference type="OrthoDB" id="8441067at2"/>
<proteinExistence type="predicted"/>
<dbReference type="AlphaFoldDB" id="A0A2U2BX62"/>
<dbReference type="Gene3D" id="3.30.470.20">
    <property type="entry name" value="ATP-grasp fold, B domain"/>
    <property type="match status" value="1"/>
</dbReference>